<organism evidence="9 10">
    <name type="scientific">Candidatus Blackburnbacteria bacterium RIFCSPLOWO2_01_FULL_40_20</name>
    <dbReference type="NCBI Taxonomy" id="1797519"/>
    <lineage>
        <taxon>Bacteria</taxon>
        <taxon>Candidatus Blackburniibacteriota</taxon>
    </lineage>
</organism>
<proteinExistence type="predicted"/>
<feature type="transmembrane region" description="Helical" evidence="7">
    <location>
        <begin position="36"/>
        <end position="57"/>
    </location>
</feature>
<evidence type="ECO:0000256" key="5">
    <source>
        <dbReference type="ARBA" id="ARBA00022989"/>
    </source>
</evidence>
<dbReference type="GO" id="GO:0005886">
    <property type="term" value="C:plasma membrane"/>
    <property type="evidence" value="ECO:0007669"/>
    <property type="project" value="UniProtKB-SubCell"/>
</dbReference>
<feature type="domain" description="ABC transporter" evidence="8">
    <location>
        <begin position="363"/>
        <end position="604"/>
    </location>
</feature>
<gene>
    <name evidence="9" type="ORF">A3A77_03765</name>
</gene>
<accession>A0A1G1VF64</accession>
<comment type="subcellular location">
    <subcellularLocation>
        <location evidence="1">Cell membrane</location>
        <topology evidence="1">Multi-pass membrane protein</topology>
    </subcellularLocation>
</comment>
<feature type="transmembrane region" description="Helical" evidence="7">
    <location>
        <begin position="153"/>
        <end position="171"/>
    </location>
</feature>
<dbReference type="Proteomes" id="UP000178659">
    <property type="component" value="Unassembled WGS sequence"/>
</dbReference>
<dbReference type="EMBL" id="MHCC01000003">
    <property type="protein sequence ID" value="OGY14064.1"/>
    <property type="molecule type" value="Genomic_DNA"/>
</dbReference>
<evidence type="ECO:0000256" key="1">
    <source>
        <dbReference type="ARBA" id="ARBA00004651"/>
    </source>
</evidence>
<keyword evidence="3" id="KW-0547">Nucleotide-binding</keyword>
<dbReference type="PANTHER" id="PTHR43394">
    <property type="entry name" value="ATP-DEPENDENT PERMEASE MDL1, MITOCHONDRIAL"/>
    <property type="match status" value="1"/>
</dbReference>
<dbReference type="PANTHER" id="PTHR43394:SF1">
    <property type="entry name" value="ATP-BINDING CASSETTE SUB-FAMILY B MEMBER 10, MITOCHONDRIAL"/>
    <property type="match status" value="1"/>
</dbReference>
<evidence type="ECO:0000313" key="10">
    <source>
        <dbReference type="Proteomes" id="UP000178659"/>
    </source>
</evidence>
<evidence type="ECO:0000256" key="6">
    <source>
        <dbReference type="ARBA" id="ARBA00023136"/>
    </source>
</evidence>
<dbReference type="InterPro" id="IPR039421">
    <property type="entry name" value="Type_1_exporter"/>
</dbReference>
<dbReference type="SMART" id="SM00382">
    <property type="entry name" value="AAA"/>
    <property type="match status" value="1"/>
</dbReference>
<dbReference type="Gene3D" id="1.20.1560.10">
    <property type="entry name" value="ABC transporter type 1, transmembrane domain"/>
    <property type="match status" value="1"/>
</dbReference>
<dbReference type="InterPro" id="IPR003593">
    <property type="entry name" value="AAA+_ATPase"/>
</dbReference>
<dbReference type="SUPFAM" id="SSF52540">
    <property type="entry name" value="P-loop containing nucleoside triphosphate hydrolases"/>
    <property type="match status" value="1"/>
</dbReference>
<feature type="transmembrane region" description="Helical" evidence="7">
    <location>
        <begin position="272"/>
        <end position="294"/>
    </location>
</feature>
<dbReference type="Gene3D" id="3.40.50.300">
    <property type="entry name" value="P-loop containing nucleotide triphosphate hydrolases"/>
    <property type="match status" value="1"/>
</dbReference>
<dbReference type="SUPFAM" id="SSF90123">
    <property type="entry name" value="ABC transporter transmembrane region"/>
    <property type="match status" value="1"/>
</dbReference>
<keyword evidence="2 7" id="KW-0812">Transmembrane</keyword>
<evidence type="ECO:0000259" key="8">
    <source>
        <dbReference type="PROSITE" id="PS50893"/>
    </source>
</evidence>
<dbReference type="InterPro" id="IPR003439">
    <property type="entry name" value="ABC_transporter-like_ATP-bd"/>
</dbReference>
<dbReference type="InterPro" id="IPR027417">
    <property type="entry name" value="P-loop_NTPase"/>
</dbReference>
<keyword evidence="5 7" id="KW-1133">Transmembrane helix</keyword>
<name>A0A1G1VF64_9BACT</name>
<dbReference type="PROSITE" id="PS50893">
    <property type="entry name" value="ABC_TRANSPORTER_2"/>
    <property type="match status" value="1"/>
</dbReference>
<evidence type="ECO:0000313" key="9">
    <source>
        <dbReference type="EMBL" id="OGY14064.1"/>
    </source>
</evidence>
<feature type="transmembrane region" description="Helical" evidence="7">
    <location>
        <begin position="177"/>
        <end position="198"/>
    </location>
</feature>
<protein>
    <recommendedName>
        <fullName evidence="8">ABC transporter domain-containing protein</fullName>
    </recommendedName>
</protein>
<comment type="caution">
    <text evidence="9">The sequence shown here is derived from an EMBL/GenBank/DDBJ whole genome shotgun (WGS) entry which is preliminary data.</text>
</comment>
<keyword evidence="4" id="KW-0067">ATP-binding</keyword>
<dbReference type="Pfam" id="PF00005">
    <property type="entry name" value="ABC_tran"/>
    <property type="match status" value="1"/>
</dbReference>
<reference evidence="9 10" key="1">
    <citation type="journal article" date="2016" name="Nat. Commun.">
        <title>Thousands of microbial genomes shed light on interconnected biogeochemical processes in an aquifer system.</title>
        <authorList>
            <person name="Anantharaman K."/>
            <person name="Brown C.T."/>
            <person name="Hug L.A."/>
            <person name="Sharon I."/>
            <person name="Castelle C.J."/>
            <person name="Probst A.J."/>
            <person name="Thomas B.C."/>
            <person name="Singh A."/>
            <person name="Wilkins M.J."/>
            <person name="Karaoz U."/>
            <person name="Brodie E.L."/>
            <person name="Williams K.H."/>
            <person name="Hubbard S.S."/>
            <person name="Banfield J.F."/>
        </authorList>
    </citation>
    <scope>NUCLEOTIDE SEQUENCE [LARGE SCALE GENOMIC DNA]</scope>
</reference>
<dbReference type="GO" id="GO:0005524">
    <property type="term" value="F:ATP binding"/>
    <property type="evidence" value="ECO:0007669"/>
    <property type="project" value="UniProtKB-KW"/>
</dbReference>
<keyword evidence="6 7" id="KW-0472">Membrane</keyword>
<evidence type="ECO:0000256" key="4">
    <source>
        <dbReference type="ARBA" id="ARBA00022840"/>
    </source>
</evidence>
<evidence type="ECO:0000256" key="3">
    <source>
        <dbReference type="ARBA" id="ARBA00022741"/>
    </source>
</evidence>
<evidence type="ECO:0000256" key="7">
    <source>
        <dbReference type="SAM" id="Phobius"/>
    </source>
</evidence>
<evidence type="ECO:0000256" key="2">
    <source>
        <dbReference type="ARBA" id="ARBA00022692"/>
    </source>
</evidence>
<sequence>MIKKILPPLIYREQFAQIFFTIREVFGILWNINPRLTILVLALSSFFGFLSLPIFYLEKLILDKLVGSIGTSNWQAAIYPLALLIGARALAETIRNVIGSIQSYAKQVASRAFNIRVEIMLGEKLATLDAQTINDPTFQDRYNKIERQSGNRGWSLIMSLTDIPGSILGLISSAGILLFLSPLVVVLAALVTFPVILVDRDYVKKGYELDSKQSLRYRIYGWLASYLQETKRYCELRILSLQGHLVNRMKNISNEFLEEDKNLRAKREKSRIWTYFPYLFYYGGTNIYFAFLVITTKISVGSYQMFLRALLSVGQNFSSLFNSFSEIYENYVYVEDIHWFMNLKPQMNVNENGEKVEKVVNGIEFKDVWFKYAEDKDWILKGINLNLTLGERIAVVGENGAGKSTLIKLLTRFYDPSEGAVELDGKDVRLLNYEYYHKRFAVLFQDFETYPFSVIDTIGFGDVERMKDIEGIKVAAKKADIDEFVESLPLKYENPLNQQFDKGVQPSGGQWQRFGIARMLFREKADILVLDEPTSNVDPEAEEKIFNELLKKSKSKILIFVSQRFSTVRRADKILVVDKGKVIEQGTHEELMKLDGKYTRLFKLQAKGYV</sequence>
<dbReference type="AlphaFoldDB" id="A0A1G1VF64"/>
<dbReference type="InterPro" id="IPR036640">
    <property type="entry name" value="ABC1_TM_sf"/>
</dbReference>
<dbReference type="GO" id="GO:0016887">
    <property type="term" value="F:ATP hydrolysis activity"/>
    <property type="evidence" value="ECO:0007669"/>
    <property type="project" value="InterPro"/>
</dbReference>
<dbReference type="GO" id="GO:0015421">
    <property type="term" value="F:ABC-type oligopeptide transporter activity"/>
    <property type="evidence" value="ECO:0007669"/>
    <property type="project" value="TreeGrafter"/>
</dbReference>